<keyword evidence="3 5" id="KW-0067">ATP-binding</keyword>
<protein>
    <submittedName>
        <fullName evidence="5">ABC transporter ATP-binding protein</fullName>
    </submittedName>
</protein>
<proteinExistence type="predicted"/>
<dbReference type="InterPro" id="IPR003439">
    <property type="entry name" value="ABC_transporter-like_ATP-bd"/>
</dbReference>
<keyword evidence="2" id="KW-0547">Nucleotide-binding</keyword>
<evidence type="ECO:0000256" key="1">
    <source>
        <dbReference type="ARBA" id="ARBA00022448"/>
    </source>
</evidence>
<dbReference type="EMBL" id="JACSQZ010000019">
    <property type="protein sequence ID" value="MBD7914933.1"/>
    <property type="molecule type" value="Genomic_DNA"/>
</dbReference>
<dbReference type="InterPro" id="IPR017871">
    <property type="entry name" value="ABC_transporter-like_CS"/>
</dbReference>
<dbReference type="PANTHER" id="PTHR42788:SF21">
    <property type="entry name" value="ABC TRANSPORTER ATP-BINDING PROTEIN"/>
    <property type="match status" value="1"/>
</dbReference>
<dbReference type="PROSITE" id="PS50893">
    <property type="entry name" value="ABC_TRANSPORTER_2"/>
    <property type="match status" value="1"/>
</dbReference>
<dbReference type="SUPFAM" id="SSF52540">
    <property type="entry name" value="P-loop containing nucleoside triphosphate hydrolases"/>
    <property type="match status" value="1"/>
</dbReference>
<feature type="domain" description="ABC transporter" evidence="4">
    <location>
        <begin position="4"/>
        <end position="235"/>
    </location>
</feature>
<dbReference type="Pfam" id="PF00005">
    <property type="entry name" value="ABC_tran"/>
    <property type="match status" value="1"/>
</dbReference>
<gene>
    <name evidence="5" type="ORF">H9660_07210</name>
</gene>
<organism evidence="5 6">
    <name type="scientific">Clostridium gallinarum</name>
    <dbReference type="NCBI Taxonomy" id="2762246"/>
    <lineage>
        <taxon>Bacteria</taxon>
        <taxon>Bacillati</taxon>
        <taxon>Bacillota</taxon>
        <taxon>Clostridia</taxon>
        <taxon>Eubacteriales</taxon>
        <taxon>Clostridiaceae</taxon>
        <taxon>Clostridium</taxon>
    </lineage>
</organism>
<dbReference type="InterPro" id="IPR027417">
    <property type="entry name" value="P-loop_NTPase"/>
</dbReference>
<accession>A0ABR8Q3E6</accession>
<evidence type="ECO:0000256" key="3">
    <source>
        <dbReference type="ARBA" id="ARBA00022840"/>
    </source>
</evidence>
<reference evidence="5 6" key="1">
    <citation type="submission" date="2020-08" db="EMBL/GenBank/DDBJ databases">
        <title>A Genomic Blueprint of the Chicken Gut Microbiome.</title>
        <authorList>
            <person name="Gilroy R."/>
            <person name="Ravi A."/>
            <person name="Getino M."/>
            <person name="Pursley I."/>
            <person name="Horton D.L."/>
            <person name="Alikhan N.-F."/>
            <person name="Baker D."/>
            <person name="Gharbi K."/>
            <person name="Hall N."/>
            <person name="Watson M."/>
            <person name="Adriaenssens E.M."/>
            <person name="Foster-Nyarko E."/>
            <person name="Jarju S."/>
            <person name="Secka A."/>
            <person name="Antonio M."/>
            <person name="Oren A."/>
            <person name="Chaudhuri R."/>
            <person name="La Ragione R.M."/>
            <person name="Hildebrand F."/>
            <person name="Pallen M.J."/>
        </authorList>
    </citation>
    <scope>NUCLEOTIDE SEQUENCE [LARGE SCALE GENOMIC DNA]</scope>
    <source>
        <strain evidence="5 6">Sa3CUN1</strain>
    </source>
</reference>
<dbReference type="GO" id="GO:0005524">
    <property type="term" value="F:ATP binding"/>
    <property type="evidence" value="ECO:0007669"/>
    <property type="project" value="UniProtKB-KW"/>
</dbReference>
<keyword evidence="1" id="KW-0813">Transport</keyword>
<dbReference type="Proteomes" id="UP000640335">
    <property type="component" value="Unassembled WGS sequence"/>
</dbReference>
<dbReference type="PROSITE" id="PS00211">
    <property type="entry name" value="ABC_TRANSPORTER_1"/>
    <property type="match status" value="1"/>
</dbReference>
<keyword evidence="6" id="KW-1185">Reference proteome</keyword>
<evidence type="ECO:0000313" key="5">
    <source>
        <dbReference type="EMBL" id="MBD7914933.1"/>
    </source>
</evidence>
<dbReference type="CDD" id="cd03293">
    <property type="entry name" value="ABC_NrtD_SsuB_transporters"/>
    <property type="match status" value="1"/>
</dbReference>
<evidence type="ECO:0000313" key="6">
    <source>
        <dbReference type="Proteomes" id="UP000640335"/>
    </source>
</evidence>
<dbReference type="Gene3D" id="3.40.50.300">
    <property type="entry name" value="P-loop containing nucleotide triphosphate hydrolases"/>
    <property type="match status" value="1"/>
</dbReference>
<sequence>MSLINISNISLTYHSLKTETKAINNLNFSIEKGEFVSIIGPSGCGKSTLLNIISGLLKPSEGQVIYNDENIKNRLDKMGYMFQKDYLFEWLSVISNVMLGLKIKKLDTEENIKRAEVLLENYQLGRFKNHKPAELSGGMRQRVALIRTLALNPDVLLLDEPFSALDYQTRLKVCDDVKEIIKRENKTAIMVTHDLGEAISISDRIIVLTKRPAGIKLDIKIDFKNKEATPFQRRKEAEFNEYFNILWKELDIVNE</sequence>
<dbReference type="InterPro" id="IPR050166">
    <property type="entry name" value="ABC_transporter_ATP-bind"/>
</dbReference>
<comment type="caution">
    <text evidence="5">The sequence shown here is derived from an EMBL/GenBank/DDBJ whole genome shotgun (WGS) entry which is preliminary data.</text>
</comment>
<evidence type="ECO:0000256" key="2">
    <source>
        <dbReference type="ARBA" id="ARBA00022741"/>
    </source>
</evidence>
<dbReference type="SMART" id="SM00382">
    <property type="entry name" value="AAA"/>
    <property type="match status" value="1"/>
</dbReference>
<dbReference type="PANTHER" id="PTHR42788">
    <property type="entry name" value="TAURINE IMPORT ATP-BINDING PROTEIN-RELATED"/>
    <property type="match status" value="1"/>
</dbReference>
<dbReference type="RefSeq" id="WP_191749696.1">
    <property type="nucleotide sequence ID" value="NZ_JACSQZ010000019.1"/>
</dbReference>
<dbReference type="InterPro" id="IPR003593">
    <property type="entry name" value="AAA+_ATPase"/>
</dbReference>
<name>A0ABR8Q3E6_9CLOT</name>
<evidence type="ECO:0000259" key="4">
    <source>
        <dbReference type="PROSITE" id="PS50893"/>
    </source>
</evidence>